<sequence length="342" mass="39972">MVKGKLFRWLKNIRPEILITARMFLWQYSNWKTPELEKFIKDFAPDVIYAPCYAFPQHLALDRYVKKLTGKKMITWSADDCYSLRQFSLDPFFWINRFWNRHCLRKTYPYFDEFYSISEEEAEEMEPVVGKKIGILRKGVVVPESFTFRNVHKPIKFIYAGGLYLNRHKSLIEIANILRKLNSDGNVRAELHIYTGSQLSNKEANLLNDGKSVFNHGLVSPDKLSQIYKDSDVAIHCESFDLKYRLISRLSFSTKIIDCFQSGCAILAIAWKEHTGIKYLNREDAAICVTSVKDIESAVTRIVENPALIKEYAMKAYKCEKRNHRIEDVQKKLYDAFVRCSK</sequence>
<comment type="caution">
    <text evidence="2">The sequence shown here is derived from an EMBL/GenBank/DDBJ whole genome shotgun (WGS) entry which is preliminary data.</text>
</comment>
<dbReference type="InterPro" id="IPR055259">
    <property type="entry name" value="YkvP/CgeB_Glyco_trans-like"/>
</dbReference>
<organism evidence="2 3">
    <name type="scientific">Bacteroides caccae</name>
    <dbReference type="NCBI Taxonomy" id="47678"/>
    <lineage>
        <taxon>Bacteria</taxon>
        <taxon>Pseudomonadati</taxon>
        <taxon>Bacteroidota</taxon>
        <taxon>Bacteroidia</taxon>
        <taxon>Bacteroidales</taxon>
        <taxon>Bacteroidaceae</taxon>
        <taxon>Bacteroides</taxon>
    </lineage>
</organism>
<reference evidence="2 3" key="1">
    <citation type="journal article" date="2019" name="Nat. Med.">
        <title>A library of human gut bacterial isolates paired with longitudinal multiomics data enables mechanistic microbiome research.</title>
        <authorList>
            <person name="Poyet M."/>
            <person name="Groussin M."/>
            <person name="Gibbons S.M."/>
            <person name="Avila-Pacheco J."/>
            <person name="Jiang X."/>
            <person name="Kearney S.M."/>
            <person name="Perrotta A.R."/>
            <person name="Berdy B."/>
            <person name="Zhao S."/>
            <person name="Lieberman T.D."/>
            <person name="Swanson P.K."/>
            <person name="Smith M."/>
            <person name="Roesemann S."/>
            <person name="Alexander J.E."/>
            <person name="Rich S.A."/>
            <person name="Livny J."/>
            <person name="Vlamakis H."/>
            <person name="Clish C."/>
            <person name="Bullock K."/>
            <person name="Deik A."/>
            <person name="Scott J."/>
            <person name="Pierce K.A."/>
            <person name="Xavier R.J."/>
            <person name="Alm E.J."/>
        </authorList>
    </citation>
    <scope>NUCLEOTIDE SEQUENCE [LARGE SCALE GENOMIC DNA]</scope>
    <source>
        <strain evidence="2 3">BIOML-A21</strain>
    </source>
</reference>
<keyword evidence="2" id="KW-0808">Transferase</keyword>
<evidence type="ECO:0000259" key="1">
    <source>
        <dbReference type="Pfam" id="PF13524"/>
    </source>
</evidence>
<feature type="domain" description="Spore protein YkvP/CgeB glycosyl transferase-like" evidence="1">
    <location>
        <begin position="212"/>
        <end position="328"/>
    </location>
</feature>
<gene>
    <name evidence="2" type="ORF">F2Y35_19630</name>
</gene>
<evidence type="ECO:0000313" key="2">
    <source>
        <dbReference type="EMBL" id="KAA5487358.1"/>
    </source>
</evidence>
<evidence type="ECO:0000313" key="3">
    <source>
        <dbReference type="Proteomes" id="UP000491168"/>
    </source>
</evidence>
<name>A0A6A1K4K4_9BACE</name>
<dbReference type="SUPFAM" id="SSF53756">
    <property type="entry name" value="UDP-Glycosyltransferase/glycogen phosphorylase"/>
    <property type="match status" value="1"/>
</dbReference>
<protein>
    <submittedName>
        <fullName evidence="2">Glycosyltransferase family 4 protein</fullName>
    </submittedName>
</protein>
<dbReference type="Proteomes" id="UP000491168">
    <property type="component" value="Unassembled WGS sequence"/>
</dbReference>
<dbReference type="EMBL" id="VVYF01000023">
    <property type="protein sequence ID" value="KAA5487358.1"/>
    <property type="molecule type" value="Genomic_DNA"/>
</dbReference>
<dbReference type="Pfam" id="PF13524">
    <property type="entry name" value="Glyco_trans_1_2"/>
    <property type="match status" value="1"/>
</dbReference>
<dbReference type="RefSeq" id="WP_149928392.1">
    <property type="nucleotide sequence ID" value="NZ_VVYE01000016.1"/>
</dbReference>
<dbReference type="Gene3D" id="3.40.50.2000">
    <property type="entry name" value="Glycogen Phosphorylase B"/>
    <property type="match status" value="1"/>
</dbReference>
<dbReference type="GO" id="GO:0016740">
    <property type="term" value="F:transferase activity"/>
    <property type="evidence" value="ECO:0007669"/>
    <property type="project" value="UniProtKB-KW"/>
</dbReference>
<accession>A0A6A1K4K4</accession>
<proteinExistence type="predicted"/>
<dbReference type="AlphaFoldDB" id="A0A6A1K4K4"/>